<reference evidence="3 4" key="1">
    <citation type="submission" date="2024-09" db="EMBL/GenBank/DDBJ databases">
        <authorList>
            <person name="Sun Q."/>
            <person name="Mori K."/>
        </authorList>
    </citation>
    <scope>NUCLEOTIDE SEQUENCE [LARGE SCALE GENOMIC DNA]</scope>
    <source>
        <strain evidence="3 4">JCM 11411</strain>
    </source>
</reference>
<comment type="caution">
    <text evidence="3">The sequence shown here is derived from an EMBL/GenBank/DDBJ whole genome shotgun (WGS) entry which is preliminary data.</text>
</comment>
<feature type="region of interest" description="Disordered" evidence="1">
    <location>
        <begin position="78"/>
        <end position="97"/>
    </location>
</feature>
<sequence length="97" mass="10663">MSRRRQSHIPELLQTLVDPRLEGAACVGLAPLFDDFPDDASESADQREARHHKARSICHRCSVRDSCDTAAREQGPEATGIWAGTLHMPTTPRKAAS</sequence>
<keyword evidence="4" id="KW-1185">Reference proteome</keyword>
<dbReference type="InterPro" id="IPR034768">
    <property type="entry name" value="4FE4S_WBL"/>
</dbReference>
<organism evidence="3 4">
    <name type="scientific">Rhodococcus baikonurensis</name>
    <dbReference type="NCBI Taxonomy" id="172041"/>
    <lineage>
        <taxon>Bacteria</taxon>
        <taxon>Bacillati</taxon>
        <taxon>Actinomycetota</taxon>
        <taxon>Actinomycetes</taxon>
        <taxon>Mycobacteriales</taxon>
        <taxon>Nocardiaceae</taxon>
        <taxon>Rhodococcus</taxon>
        <taxon>Rhodococcus erythropolis group</taxon>
    </lineage>
</organism>
<dbReference type="Proteomes" id="UP001589587">
    <property type="component" value="Unassembled WGS sequence"/>
</dbReference>
<evidence type="ECO:0000313" key="3">
    <source>
        <dbReference type="EMBL" id="MFB9783011.1"/>
    </source>
</evidence>
<feature type="domain" description="4Fe-4S Wbl-type" evidence="2">
    <location>
        <begin position="25"/>
        <end position="92"/>
    </location>
</feature>
<evidence type="ECO:0000256" key="1">
    <source>
        <dbReference type="SAM" id="MobiDB-lite"/>
    </source>
</evidence>
<name>A0ABV5XKJ7_9NOCA</name>
<protein>
    <submittedName>
        <fullName evidence="3">WhiB family transcriptional regulator</fullName>
    </submittedName>
</protein>
<evidence type="ECO:0000259" key="2">
    <source>
        <dbReference type="PROSITE" id="PS51674"/>
    </source>
</evidence>
<dbReference type="EMBL" id="JBHMAS010000064">
    <property type="protein sequence ID" value="MFB9783011.1"/>
    <property type="molecule type" value="Genomic_DNA"/>
</dbReference>
<gene>
    <name evidence="3" type="ORF">ACFFQ6_25225</name>
</gene>
<dbReference type="PROSITE" id="PS51674">
    <property type="entry name" value="4FE4S_WBL"/>
    <property type="match status" value="1"/>
</dbReference>
<evidence type="ECO:0000313" key="4">
    <source>
        <dbReference type="Proteomes" id="UP001589587"/>
    </source>
</evidence>
<dbReference type="Pfam" id="PF02467">
    <property type="entry name" value="Whib"/>
    <property type="match status" value="1"/>
</dbReference>
<dbReference type="RefSeq" id="WP_378375775.1">
    <property type="nucleotide sequence ID" value="NZ_JBHMAS010000064.1"/>
</dbReference>
<accession>A0ABV5XKJ7</accession>
<proteinExistence type="predicted"/>